<proteinExistence type="predicted"/>
<feature type="compositionally biased region" description="Basic and acidic residues" evidence="1">
    <location>
        <begin position="98"/>
        <end position="114"/>
    </location>
</feature>
<dbReference type="EMBL" id="JAOTOJ010000008">
    <property type="protein sequence ID" value="KAK9396804.1"/>
    <property type="molecule type" value="Genomic_DNA"/>
</dbReference>
<feature type="region of interest" description="Disordered" evidence="1">
    <location>
        <begin position="94"/>
        <end position="128"/>
    </location>
</feature>
<gene>
    <name evidence="2" type="ORF">NXF25_020165</name>
</gene>
<evidence type="ECO:0000313" key="3">
    <source>
        <dbReference type="Proteomes" id="UP001474421"/>
    </source>
</evidence>
<keyword evidence="3" id="KW-1185">Reference proteome</keyword>
<organism evidence="2 3">
    <name type="scientific">Crotalus adamanteus</name>
    <name type="common">Eastern diamondback rattlesnake</name>
    <dbReference type="NCBI Taxonomy" id="8729"/>
    <lineage>
        <taxon>Eukaryota</taxon>
        <taxon>Metazoa</taxon>
        <taxon>Chordata</taxon>
        <taxon>Craniata</taxon>
        <taxon>Vertebrata</taxon>
        <taxon>Euteleostomi</taxon>
        <taxon>Lepidosauria</taxon>
        <taxon>Squamata</taxon>
        <taxon>Bifurcata</taxon>
        <taxon>Unidentata</taxon>
        <taxon>Episquamata</taxon>
        <taxon>Toxicofera</taxon>
        <taxon>Serpentes</taxon>
        <taxon>Colubroidea</taxon>
        <taxon>Viperidae</taxon>
        <taxon>Crotalinae</taxon>
        <taxon>Crotalus</taxon>
    </lineage>
</organism>
<name>A0AAW1B4D8_CROAD</name>
<protein>
    <submittedName>
        <fullName evidence="2">Gap junction gamma-1 protein</fullName>
    </submittedName>
</protein>
<sequence>MYLGYAAHKIARIVEHGETERKLRSKPLLMRWKQHRGLEEAEDDNEEDPMMYPEIEVESERENKQNPSFTKIKHDVRPFFSLLNGFRIATGINGGYTAEERRVPGSRIRSEESMWTKASQSRRSTNSK</sequence>
<accession>A0AAW1B4D8</accession>
<dbReference type="AlphaFoldDB" id="A0AAW1B4D8"/>
<dbReference type="Proteomes" id="UP001474421">
    <property type="component" value="Unassembled WGS sequence"/>
</dbReference>
<comment type="caution">
    <text evidence="2">The sequence shown here is derived from an EMBL/GenBank/DDBJ whole genome shotgun (WGS) entry which is preliminary data.</text>
</comment>
<reference evidence="2 3" key="1">
    <citation type="journal article" date="2024" name="Proc. Natl. Acad. Sci. U.S.A.">
        <title>The genetic regulatory architecture and epigenomic basis for age-related changes in rattlesnake venom.</title>
        <authorList>
            <person name="Hogan M.P."/>
            <person name="Holding M.L."/>
            <person name="Nystrom G.S."/>
            <person name="Colston T.J."/>
            <person name="Bartlett D.A."/>
            <person name="Mason A.J."/>
            <person name="Ellsworth S.A."/>
            <person name="Rautsaw R.M."/>
            <person name="Lawrence K.C."/>
            <person name="Strickland J.L."/>
            <person name="He B."/>
            <person name="Fraser P."/>
            <person name="Margres M.J."/>
            <person name="Gilbert D.M."/>
            <person name="Gibbs H.L."/>
            <person name="Parkinson C.L."/>
            <person name="Rokyta D.R."/>
        </authorList>
    </citation>
    <scope>NUCLEOTIDE SEQUENCE [LARGE SCALE GENOMIC DNA]</scope>
    <source>
        <strain evidence="2">DRR0105</strain>
    </source>
</reference>
<feature type="compositionally biased region" description="Polar residues" evidence="1">
    <location>
        <begin position="116"/>
        <end position="128"/>
    </location>
</feature>
<evidence type="ECO:0000313" key="2">
    <source>
        <dbReference type="EMBL" id="KAK9396804.1"/>
    </source>
</evidence>
<evidence type="ECO:0000256" key="1">
    <source>
        <dbReference type="SAM" id="MobiDB-lite"/>
    </source>
</evidence>